<keyword evidence="7" id="KW-0862">Zinc</keyword>
<evidence type="ECO:0000256" key="2">
    <source>
        <dbReference type="ARBA" id="ARBA00012722"/>
    </source>
</evidence>
<dbReference type="Proteomes" id="UP001194696">
    <property type="component" value="Unassembled WGS sequence"/>
</dbReference>
<dbReference type="InterPro" id="IPR001357">
    <property type="entry name" value="BRCT_dom"/>
</dbReference>
<evidence type="ECO:0000256" key="4">
    <source>
        <dbReference type="ARBA" id="ARBA00022705"/>
    </source>
</evidence>
<dbReference type="Pfam" id="PF12826">
    <property type="entry name" value="HHH_2"/>
    <property type="match status" value="1"/>
</dbReference>
<dbReference type="Gene3D" id="2.40.50.140">
    <property type="entry name" value="Nucleic acid-binding proteins"/>
    <property type="match status" value="1"/>
</dbReference>
<keyword evidence="10" id="KW-0234">DNA repair</keyword>
<evidence type="ECO:0000256" key="9">
    <source>
        <dbReference type="ARBA" id="ARBA00023027"/>
    </source>
</evidence>
<dbReference type="PANTHER" id="PTHR23389:SF9">
    <property type="entry name" value="DNA LIGASE"/>
    <property type="match status" value="1"/>
</dbReference>
<dbReference type="SUPFAM" id="SSF47781">
    <property type="entry name" value="RuvA domain 2-like"/>
    <property type="match status" value="1"/>
</dbReference>
<reference evidence="13 14" key="1">
    <citation type="journal article" date="2020" name="Fungal Divers.">
        <title>Resolving the Mortierellaceae phylogeny through synthesis of multi-gene phylogenetics and phylogenomics.</title>
        <authorList>
            <person name="Vandepol N."/>
            <person name="Liber J."/>
            <person name="Desiro A."/>
            <person name="Na H."/>
            <person name="Kennedy M."/>
            <person name="Barry K."/>
            <person name="Grigoriev I.V."/>
            <person name="Miller A.N."/>
            <person name="O'Donnell K."/>
            <person name="Stajich J.E."/>
            <person name="Bonito G."/>
        </authorList>
    </citation>
    <scope>NUCLEOTIDE SEQUENCE [LARGE SCALE GENOMIC DNA]</scope>
    <source>
        <strain evidence="13 14">AD045</strain>
    </source>
</reference>
<evidence type="ECO:0000313" key="14">
    <source>
        <dbReference type="Proteomes" id="UP001194696"/>
    </source>
</evidence>
<evidence type="ECO:0000256" key="1">
    <source>
        <dbReference type="ARBA" id="ARBA00004067"/>
    </source>
</evidence>
<keyword evidence="4" id="KW-0235">DNA replication</keyword>
<dbReference type="Gene3D" id="3.40.50.10190">
    <property type="entry name" value="BRCT domain"/>
    <property type="match status" value="1"/>
</dbReference>
<dbReference type="EMBL" id="JAAAIM010000266">
    <property type="protein sequence ID" value="KAG0290931.1"/>
    <property type="molecule type" value="Genomic_DNA"/>
</dbReference>
<dbReference type="Gene3D" id="1.10.150.20">
    <property type="entry name" value="5' to 3' exonuclease, C-terminal subdomain"/>
    <property type="match status" value="2"/>
</dbReference>
<dbReference type="CDD" id="cd17748">
    <property type="entry name" value="BRCT_DNA_ligase_like"/>
    <property type="match status" value="1"/>
</dbReference>
<keyword evidence="5" id="KW-0479">Metal-binding</keyword>
<evidence type="ECO:0000259" key="12">
    <source>
        <dbReference type="PROSITE" id="PS50172"/>
    </source>
</evidence>
<dbReference type="InterPro" id="IPR001679">
    <property type="entry name" value="DNA_ligase"/>
</dbReference>
<evidence type="ECO:0000256" key="6">
    <source>
        <dbReference type="ARBA" id="ARBA00022763"/>
    </source>
</evidence>
<keyword evidence="6" id="KW-0227">DNA damage</keyword>
<dbReference type="Pfam" id="PF03119">
    <property type="entry name" value="DNA_ligase_ZBD"/>
    <property type="match status" value="1"/>
</dbReference>
<dbReference type="Pfam" id="PF00533">
    <property type="entry name" value="BRCT"/>
    <property type="match status" value="1"/>
</dbReference>
<dbReference type="InterPro" id="IPR012340">
    <property type="entry name" value="NA-bd_OB-fold"/>
</dbReference>
<evidence type="ECO:0000313" key="13">
    <source>
        <dbReference type="EMBL" id="KAG0290931.1"/>
    </source>
</evidence>
<dbReference type="Pfam" id="PF14520">
    <property type="entry name" value="HHH_5"/>
    <property type="match status" value="1"/>
</dbReference>
<dbReference type="PANTHER" id="PTHR23389">
    <property type="entry name" value="CHROMOSOME TRANSMISSION FIDELITY FACTOR 18"/>
    <property type="match status" value="1"/>
</dbReference>
<evidence type="ECO:0000256" key="11">
    <source>
        <dbReference type="ARBA" id="ARBA00034005"/>
    </source>
</evidence>
<dbReference type="SMART" id="SM00532">
    <property type="entry name" value="LIGANc"/>
    <property type="match status" value="1"/>
</dbReference>
<dbReference type="InterPro" id="IPR010994">
    <property type="entry name" value="RuvA_2-like"/>
</dbReference>
<proteinExistence type="inferred from homology"/>
<dbReference type="SUPFAM" id="SSF50249">
    <property type="entry name" value="Nucleic acid-binding proteins"/>
    <property type="match status" value="1"/>
</dbReference>
<name>A0ABQ7K675_9FUNG</name>
<dbReference type="Pfam" id="PF01653">
    <property type="entry name" value="DNA_ligase_aden"/>
    <property type="match status" value="1"/>
</dbReference>
<dbReference type="SMART" id="SM00292">
    <property type="entry name" value="BRCT"/>
    <property type="match status" value="1"/>
</dbReference>
<comment type="caution">
    <text evidence="13">The sequence shown here is derived from an EMBL/GenBank/DDBJ whole genome shotgun (WGS) entry which is preliminary data.</text>
</comment>
<gene>
    <name evidence="13" type="ORF">BGZ96_005621</name>
</gene>
<dbReference type="SUPFAM" id="SSF56091">
    <property type="entry name" value="DNA ligase/mRNA capping enzyme, catalytic domain"/>
    <property type="match status" value="1"/>
</dbReference>
<dbReference type="PROSITE" id="PS50172">
    <property type="entry name" value="BRCT"/>
    <property type="match status" value="1"/>
</dbReference>
<dbReference type="InterPro" id="IPR013839">
    <property type="entry name" value="DNAligase_adenylation"/>
</dbReference>
<dbReference type="InterPro" id="IPR036420">
    <property type="entry name" value="BRCT_dom_sf"/>
</dbReference>
<keyword evidence="14" id="KW-1185">Reference proteome</keyword>
<keyword evidence="9" id="KW-0520">NAD</keyword>
<dbReference type="Gene3D" id="6.20.10.30">
    <property type="match status" value="1"/>
</dbReference>
<comment type="function">
    <text evidence="1">DNA ligase that catalyzes the formation of phosphodiester linkages between 5'-phosphoryl and 3'-hydroxyl groups in double-stranded DNA using NAD as a coenzyme and as the energy source for the reaction. It is essential for DNA replication and repair of damaged DNA.</text>
</comment>
<evidence type="ECO:0000256" key="10">
    <source>
        <dbReference type="ARBA" id="ARBA00023204"/>
    </source>
</evidence>
<dbReference type="InterPro" id="IPR004150">
    <property type="entry name" value="NAD_DNA_ligase_OB"/>
</dbReference>
<keyword evidence="3" id="KW-0436">Ligase</keyword>
<dbReference type="Pfam" id="PF03120">
    <property type="entry name" value="OB_DNA_ligase"/>
    <property type="match status" value="1"/>
</dbReference>
<accession>A0ABQ7K675</accession>
<comment type="catalytic activity">
    <reaction evidence="11">
        <text>NAD(+) + (deoxyribonucleotide)n-3'-hydroxyl + 5'-phospho-(deoxyribonucleotide)m = (deoxyribonucleotide)n+m + AMP + beta-nicotinamide D-nucleotide.</text>
        <dbReference type="EC" id="6.5.1.2"/>
    </reaction>
</comment>
<dbReference type="InterPro" id="IPR004149">
    <property type="entry name" value="Znf_DNAligase_C4"/>
</dbReference>
<keyword evidence="8" id="KW-0460">Magnesium</keyword>
<evidence type="ECO:0000256" key="5">
    <source>
        <dbReference type="ARBA" id="ARBA00022723"/>
    </source>
</evidence>
<dbReference type="InterPro" id="IPR013840">
    <property type="entry name" value="DNAligase_N"/>
</dbReference>
<evidence type="ECO:0000256" key="8">
    <source>
        <dbReference type="ARBA" id="ARBA00022842"/>
    </source>
</evidence>
<dbReference type="Gene3D" id="1.10.287.610">
    <property type="entry name" value="Helix hairpin bin"/>
    <property type="match status" value="1"/>
</dbReference>
<evidence type="ECO:0000256" key="3">
    <source>
        <dbReference type="ARBA" id="ARBA00022598"/>
    </source>
</evidence>
<dbReference type="InterPro" id="IPR041663">
    <property type="entry name" value="DisA/LigA_HHH"/>
</dbReference>
<feature type="domain" description="BRCT" evidence="12">
    <location>
        <begin position="440"/>
        <end position="516"/>
    </location>
</feature>
<dbReference type="SUPFAM" id="SSF52113">
    <property type="entry name" value="BRCT domain"/>
    <property type="match status" value="1"/>
</dbReference>
<dbReference type="EC" id="6.5.1.2" evidence="2"/>
<dbReference type="InterPro" id="IPR003583">
    <property type="entry name" value="Hlx-hairpin-Hlx_DNA-bd_motif"/>
</dbReference>
<organism evidence="13 14">
    <name type="scientific">Linnemannia gamsii</name>
    <dbReference type="NCBI Taxonomy" id="64522"/>
    <lineage>
        <taxon>Eukaryota</taxon>
        <taxon>Fungi</taxon>
        <taxon>Fungi incertae sedis</taxon>
        <taxon>Mucoromycota</taxon>
        <taxon>Mortierellomycotina</taxon>
        <taxon>Mortierellomycetes</taxon>
        <taxon>Mortierellales</taxon>
        <taxon>Mortierellaceae</taxon>
        <taxon>Linnemannia</taxon>
    </lineage>
</organism>
<dbReference type="SMART" id="SM00278">
    <property type="entry name" value="HhH1"/>
    <property type="match status" value="4"/>
</dbReference>
<sequence length="525" mass="56413">MHNPVDHDKAERAAALRAQIEQHNEAYYVQDAPVIPDAEYDQLFAELLDLETENPDLLTPDSPTQRFDGLAVSLRYLDGVLTQAATRGDGVRGEEITANIRTLRSIPLRLQGPSIPELLEVRGEVFMLKSAFATLNERQRAAGALAGVAMPPTHQALLDWYLELGLPALTKLLAIEVNVGRTGAVTPIARLEPVFVGGAMVTNATLHNEDEVRRKDILIGDTVIVRRAGDVIPEVVSALIERRPTDAHRFEMPTACPVCGSAIERLPGEAVARCTGALACAAQRKQALWHFAQRRALEIDGLGEKIIDQLVAQELVRTPADLFKLDVATLVALERFADKSAQNLLVALQHAKQTTLARFIYALGIRHVGESTALGLARYFGALDRLIQASREGLLEVDEVGPVVAESILQFFAQAHNLEVIEQLRAAGVTWPEGPPAARPSAGPLAGKTVVLTGSLPNLTREQAKAQLEAAGAKVAASVSSKTHYVIAGAEAGSKLAKAEALGIEVLDEEGLHQLLASVAPPPDL</sequence>
<dbReference type="HAMAP" id="MF_01588">
    <property type="entry name" value="DNA_ligase_A"/>
    <property type="match status" value="1"/>
</dbReference>
<dbReference type="NCBIfam" id="NF005932">
    <property type="entry name" value="PRK07956.1"/>
    <property type="match status" value="1"/>
</dbReference>
<protein>
    <recommendedName>
        <fullName evidence="2">DNA ligase (NAD(+))</fullName>
        <ecNumber evidence="2">6.5.1.2</ecNumber>
    </recommendedName>
</protein>
<evidence type="ECO:0000256" key="7">
    <source>
        <dbReference type="ARBA" id="ARBA00022833"/>
    </source>
</evidence>
<dbReference type="Gene3D" id="3.30.470.30">
    <property type="entry name" value="DNA ligase/mRNA capping enzyme"/>
    <property type="match status" value="1"/>
</dbReference>